<feature type="domain" description="UBC core" evidence="5">
    <location>
        <begin position="1024"/>
        <end position="1193"/>
    </location>
</feature>
<keyword evidence="3" id="KW-0548">Nucleotidyltransferase</keyword>
<dbReference type="SUPFAM" id="SSF54495">
    <property type="entry name" value="UBC-like"/>
    <property type="match status" value="1"/>
</dbReference>
<accession>A0A8H6KKR2</accession>
<dbReference type="PANTHER" id="PTHR21328">
    <property type="entry name" value="POLY ADP-RIBOSE POLYMERASE FAMILY, MEMBER PARP"/>
    <property type="match status" value="1"/>
</dbReference>
<evidence type="ECO:0000256" key="2">
    <source>
        <dbReference type="ARBA" id="ARBA00022679"/>
    </source>
</evidence>
<organism evidence="6 7">
    <name type="scientific">Colletotrichum musicola</name>
    <dbReference type="NCBI Taxonomy" id="2175873"/>
    <lineage>
        <taxon>Eukaryota</taxon>
        <taxon>Fungi</taxon>
        <taxon>Dikarya</taxon>
        <taxon>Ascomycota</taxon>
        <taxon>Pezizomycotina</taxon>
        <taxon>Sordariomycetes</taxon>
        <taxon>Hypocreomycetidae</taxon>
        <taxon>Glomerellales</taxon>
        <taxon>Glomerellaceae</taxon>
        <taxon>Colletotrichum</taxon>
        <taxon>Colletotrichum orchidearum species complex</taxon>
    </lineage>
</organism>
<keyword evidence="7" id="KW-1185">Reference proteome</keyword>
<comment type="caution">
    <text evidence="6">The sequence shown here is derived from an EMBL/GenBank/DDBJ whole genome shotgun (WGS) entry which is preliminary data.</text>
</comment>
<dbReference type="SUPFAM" id="SSF56399">
    <property type="entry name" value="ADP-ribosylation"/>
    <property type="match status" value="1"/>
</dbReference>
<dbReference type="AlphaFoldDB" id="A0A8H6KKR2"/>
<dbReference type="GO" id="GO:0003950">
    <property type="term" value="F:NAD+ poly-ADP-ribosyltransferase activity"/>
    <property type="evidence" value="ECO:0007669"/>
    <property type="project" value="InterPro"/>
</dbReference>
<keyword evidence="2" id="KW-0808">Transferase</keyword>
<keyword evidence="4" id="KW-0520">NAD</keyword>
<dbReference type="InterPro" id="IPR016135">
    <property type="entry name" value="UBQ-conjugating_enzyme/RWD"/>
</dbReference>
<gene>
    <name evidence="6" type="ORF">CMUS01_06653</name>
</gene>
<evidence type="ECO:0000313" key="7">
    <source>
        <dbReference type="Proteomes" id="UP000639643"/>
    </source>
</evidence>
<dbReference type="EMBL" id="WIGM01000222">
    <property type="protein sequence ID" value="KAF6833140.1"/>
    <property type="molecule type" value="Genomic_DNA"/>
</dbReference>
<dbReference type="InterPro" id="IPR012317">
    <property type="entry name" value="Poly(ADP-ribose)pol_cat_dom"/>
</dbReference>
<dbReference type="InterPro" id="IPR051838">
    <property type="entry name" value="ARTD_PARP"/>
</dbReference>
<dbReference type="Proteomes" id="UP000639643">
    <property type="component" value="Unassembled WGS sequence"/>
</dbReference>
<evidence type="ECO:0000256" key="3">
    <source>
        <dbReference type="ARBA" id="ARBA00022695"/>
    </source>
</evidence>
<dbReference type="Gene3D" id="3.90.228.10">
    <property type="match status" value="1"/>
</dbReference>
<proteinExistence type="predicted"/>
<evidence type="ECO:0000313" key="6">
    <source>
        <dbReference type="EMBL" id="KAF6833140.1"/>
    </source>
</evidence>
<dbReference type="FunFam" id="3.10.110.10:FF:000107">
    <property type="entry name" value="Ubiquitin conjugating enzyme, putative"/>
    <property type="match status" value="1"/>
</dbReference>
<dbReference type="GO" id="GO:0016779">
    <property type="term" value="F:nucleotidyltransferase activity"/>
    <property type="evidence" value="ECO:0007669"/>
    <property type="project" value="UniProtKB-KW"/>
</dbReference>
<name>A0A8H6KKR2_9PEZI</name>
<dbReference type="Pfam" id="PF00179">
    <property type="entry name" value="UQ_con"/>
    <property type="match status" value="1"/>
</dbReference>
<keyword evidence="1" id="KW-0328">Glycosyltransferase</keyword>
<dbReference type="Gene3D" id="3.10.110.10">
    <property type="entry name" value="Ubiquitin Conjugating Enzyme"/>
    <property type="match status" value="1"/>
</dbReference>
<protein>
    <submittedName>
        <fullName evidence="6">Ubiquitin conjugating enzyme</fullName>
    </submittedName>
</protein>
<dbReference type="Pfam" id="PF00644">
    <property type="entry name" value="PARP"/>
    <property type="match status" value="1"/>
</dbReference>
<evidence type="ECO:0000259" key="5">
    <source>
        <dbReference type="PROSITE" id="PS50127"/>
    </source>
</evidence>
<dbReference type="PROSITE" id="PS50127">
    <property type="entry name" value="UBC_2"/>
    <property type="match status" value="1"/>
</dbReference>
<reference evidence="6" key="1">
    <citation type="journal article" date="2020" name="Phytopathology">
        <title>Genome Sequence Resources of Colletotrichum truncatum, C. plurivorum, C. musicola, and C. sojae: Four Species Pathogenic to Soybean (Glycine max).</title>
        <authorList>
            <person name="Rogerio F."/>
            <person name="Boufleur T.R."/>
            <person name="Ciampi-Guillardi M."/>
            <person name="Sukno S.A."/>
            <person name="Thon M.R."/>
            <person name="Massola Junior N.S."/>
            <person name="Baroncelli R."/>
        </authorList>
    </citation>
    <scope>NUCLEOTIDE SEQUENCE</scope>
    <source>
        <strain evidence="6">LFN0074</strain>
    </source>
</reference>
<evidence type="ECO:0000256" key="1">
    <source>
        <dbReference type="ARBA" id="ARBA00022676"/>
    </source>
</evidence>
<dbReference type="InterPro" id="IPR000608">
    <property type="entry name" value="UBC"/>
</dbReference>
<dbReference type="OrthoDB" id="109543at2759"/>
<sequence length="1208" mass="133816">MTRKKFVSDLHHASEQAITNVSHVHKGDDDGEVVFTFSHAILPSPVIIRLVTLSIDDYPDLSGFLAFTDDESIPQAVSQVFDDLPSLSQNKSILDTLNFISRKFSAALATDEDEGDSDVEMIDVDLEDDEEEEDDYIYDDDDFGLDAPIVRKDSGSDPPEGVTEITDRLIDDLRNAKDAGLRISLFNDANFQGGLHIFALSLPVVHLGLPKDTLEAWQVEASDYIVLLCKHDSVYPCVERFINLSPGSSDSLHFRFGKCTTSKPTWQSAIAAFNNNVKEATSEAATYGAENPFAQAPFCQMPISNSINAFMKTELALLLKYRLSCNVSWDGAKELLQEHTKSGHLRLDDCDSLQASKDAQNGEPQVSSAAHPRLNRDYVLNNPKTAGPLPQNQLSMPLIAMQFALRYFVKSTHYCVVCHRKAEAGLIAIKPYVCTEPLCLFQYMALGMGSSIEHEIIAQPSVVDLLVTFCAMGLSANRIREWPRGLGIKVPLFTTNSPGQYPITMPGQTATPPNERALKPPVPVRAQISTGRLELDRTQDDHLLKAGDLIVLFKTVEVTDGAGTLDVHHCRIKNVVSTRNANGNVMGRTVEFDCLASTSRHSNVGNEVYPNEKTSKTLAVSKDKGKIEDIDGDAEMSFYDHDLDDLPQASQREALLTVVQTIPPILELRNFLLGHKDSSLDKCSRLTKSALALLRWIVASNRSFIVQLDDRLGDDAENSIGNLAKTKDREDEKIDGIDDSWVQFRFAQGSPEKEHRFKQALEKQTRGNCPTIFAWHGSPLSNWHSIIRSGLDFNDTLHGRAYGHGVYFSNTFQTSSTYSGFGGYSSYTAGVVGGWINSELNIQAAISLCEIVNRPPEFRSSNPYYVVDKVDWIQCRYLLVKGARIRARSEAPMKVPEDHYIPQDKTRVALGTSNTPVQIPAKSLPRWRHTLSSSKSKVRDLNTGVSQTVNEALEDLDEHRPDDLDIMLDMMGRSRSGRQALQADGNGGDTVMMESDPNKLSFAPGTFDVASLPQFAPPTWATENASRLLGKELSKLQKLQCKTPLHELGWHIDFEKVTNMFQWIVELHSFELSLPLAQDMKRNNVSSIVLEIRFGQQFPLSPPFVRVIRPRFLPFSQKGGGHVTAGGAMCMELLTNSGWSPVSSMESVLLQVRMAMCNLEPFPARLMNAGNSFGNGDYGVGEAIEAYKRAAATHGWQVPPDLDETARG</sequence>
<dbReference type="CDD" id="cd23802">
    <property type="entry name" value="UBCc_UBE2Q"/>
    <property type="match status" value="1"/>
</dbReference>
<evidence type="ECO:0000256" key="4">
    <source>
        <dbReference type="ARBA" id="ARBA00023027"/>
    </source>
</evidence>